<keyword evidence="8" id="KW-1185">Reference proteome</keyword>
<dbReference type="PANTHER" id="PTHR14440">
    <property type="entry name" value="DNA-DIRECTED RNA POLYMERASE I SUBUNIT RPA49"/>
    <property type="match status" value="1"/>
</dbReference>
<accession>A0A1M2W7A1</accession>
<dbReference type="EMBL" id="MNAD01000141">
    <property type="protein sequence ID" value="OJT15696.1"/>
    <property type="molecule type" value="Genomic_DNA"/>
</dbReference>
<evidence type="ECO:0000256" key="4">
    <source>
        <dbReference type="ARBA" id="ARBA00023163"/>
    </source>
</evidence>
<reference evidence="7 8" key="1">
    <citation type="submission" date="2016-10" db="EMBL/GenBank/DDBJ databases">
        <title>Genome sequence of the basidiomycete white-rot fungus Trametes pubescens.</title>
        <authorList>
            <person name="Makela M.R."/>
            <person name="Granchi Z."/>
            <person name="Peng M."/>
            <person name="De Vries R.P."/>
            <person name="Grigoriev I."/>
            <person name="Riley R."/>
            <person name="Hilden K."/>
        </authorList>
    </citation>
    <scope>NUCLEOTIDE SEQUENCE [LARGE SCALE GENOMIC DNA]</scope>
    <source>
        <strain evidence="7 8">FBCC735</strain>
    </source>
</reference>
<name>A0A1M2W7A1_TRAPU</name>
<dbReference type="GO" id="GO:0006351">
    <property type="term" value="P:DNA-templated transcription"/>
    <property type="evidence" value="ECO:0007669"/>
    <property type="project" value="InterPro"/>
</dbReference>
<comment type="caution">
    <text evidence="7">The sequence shown here is derived from an EMBL/GenBank/DDBJ whole genome shotgun (WGS) entry which is preliminary data.</text>
</comment>
<feature type="region of interest" description="Disordered" evidence="6">
    <location>
        <begin position="1"/>
        <end position="25"/>
    </location>
</feature>
<dbReference type="Proteomes" id="UP000184267">
    <property type="component" value="Unassembled WGS sequence"/>
</dbReference>
<keyword evidence="5" id="KW-0539">Nucleus</keyword>
<evidence type="ECO:0000313" key="7">
    <source>
        <dbReference type="EMBL" id="OJT15696.1"/>
    </source>
</evidence>
<dbReference type="GO" id="GO:0005730">
    <property type="term" value="C:nucleolus"/>
    <property type="evidence" value="ECO:0007669"/>
    <property type="project" value="UniProtKB-SubCell"/>
</dbReference>
<gene>
    <name evidence="7" type="ORF">TRAPUB_5074</name>
</gene>
<dbReference type="AlphaFoldDB" id="A0A1M2W7A1"/>
<keyword evidence="3 7" id="KW-0240">DNA-directed RNA polymerase</keyword>
<dbReference type="GO" id="GO:0003677">
    <property type="term" value="F:DNA binding"/>
    <property type="evidence" value="ECO:0007669"/>
    <property type="project" value="InterPro"/>
</dbReference>
<dbReference type="OMA" id="DVYPFDE"/>
<dbReference type="OrthoDB" id="532500at2759"/>
<evidence type="ECO:0000256" key="1">
    <source>
        <dbReference type="ARBA" id="ARBA00004604"/>
    </source>
</evidence>
<comment type="similarity">
    <text evidence="2">Belongs to the eukaryotic RPA49/POLR1E RNA polymerase subunit family.</text>
</comment>
<dbReference type="Pfam" id="PF06870">
    <property type="entry name" value="RNA_pol_I_A49"/>
    <property type="match status" value="1"/>
</dbReference>
<proteinExistence type="inferred from homology"/>
<sequence>MSAAAANKKRKRGAEDVDKTSLAFSTQPASQVGPVLASFPSLEPPKSTAFKCYVQKGADKNAPFETQSTIVAGEAETVEFFTADGPLTSTGCSYMIGVHDKRTNTTTLRPVPLHVLTRQVKALKNLRPIEVSTEERMAQRNTLGEAFGTKKAKAQIRARERNRVDIDAMKNVTGHLQDTIMQNTESLPTAGTYSLAPFAHEAKAAADSSRLIPPYNADAQSAKDVYALHDIIPEAEFNALPISAFKSAKSDRDRIALLPFNRSDWLKLQLKLIYSAPKPNKTDLKIVYYISTMMAFNKSSRSVGDKDALQQRLPGVPPIVLDGLISRFTEIERSTNKPKMTPQTETTLLAYMLSLCLQVEDYAADVDTIAHDLSMAPTKVSGLFKSLGCIIKKLSPNELKERGLPDSAAETKRAVLKVPLEFPKNRVKRARN</sequence>
<evidence type="ECO:0000256" key="5">
    <source>
        <dbReference type="ARBA" id="ARBA00023242"/>
    </source>
</evidence>
<evidence type="ECO:0000256" key="3">
    <source>
        <dbReference type="ARBA" id="ARBA00022478"/>
    </source>
</evidence>
<dbReference type="InterPro" id="IPR009668">
    <property type="entry name" value="RNA_pol-assoc_fac_A49-like"/>
</dbReference>
<organism evidence="7 8">
    <name type="scientific">Trametes pubescens</name>
    <name type="common">White-rot fungus</name>
    <dbReference type="NCBI Taxonomy" id="154538"/>
    <lineage>
        <taxon>Eukaryota</taxon>
        <taxon>Fungi</taxon>
        <taxon>Dikarya</taxon>
        <taxon>Basidiomycota</taxon>
        <taxon>Agaricomycotina</taxon>
        <taxon>Agaricomycetes</taxon>
        <taxon>Polyporales</taxon>
        <taxon>Polyporaceae</taxon>
        <taxon>Trametes</taxon>
    </lineage>
</organism>
<comment type="subcellular location">
    <subcellularLocation>
        <location evidence="1">Nucleus</location>
        <location evidence="1">Nucleolus</location>
    </subcellularLocation>
</comment>
<evidence type="ECO:0000256" key="2">
    <source>
        <dbReference type="ARBA" id="ARBA00009430"/>
    </source>
</evidence>
<dbReference type="STRING" id="154538.A0A1M2W7A1"/>
<evidence type="ECO:0000256" key="6">
    <source>
        <dbReference type="SAM" id="MobiDB-lite"/>
    </source>
</evidence>
<protein>
    <submittedName>
        <fullName evidence="7">DNA-directed RNA polymerase I subunit rpa49</fullName>
    </submittedName>
</protein>
<dbReference type="GO" id="GO:0000428">
    <property type="term" value="C:DNA-directed RNA polymerase complex"/>
    <property type="evidence" value="ECO:0007669"/>
    <property type="project" value="UniProtKB-KW"/>
</dbReference>
<keyword evidence="4" id="KW-0804">Transcription</keyword>
<evidence type="ECO:0000313" key="8">
    <source>
        <dbReference type="Proteomes" id="UP000184267"/>
    </source>
</evidence>